<evidence type="ECO:0000313" key="1">
    <source>
        <dbReference type="EMBL" id="GIH03566.1"/>
    </source>
</evidence>
<evidence type="ECO:0000313" key="2">
    <source>
        <dbReference type="Proteomes" id="UP000612899"/>
    </source>
</evidence>
<sequence length="172" mass="18480">MTRLLLIALLATGIAGCSGPDDNGIASANGAQPTATASAKDDPVAFSQCMREHGQHVPDPGPGGTWEFNPHPRTVPTGWDEAIRACQHLIEMPTDDGMPPEDMEKLRAFAVCMREHDIPVTDPQIGGDRPGNMRIGGRFEDVTRDQLEADPVYKAAYAACKDKLPTETKKGS</sequence>
<gene>
    <name evidence="1" type="ORF">Rhe02_16330</name>
</gene>
<dbReference type="AlphaFoldDB" id="A0A8J3VES4"/>
<proteinExistence type="predicted"/>
<name>A0A8J3VES4_9ACTN</name>
<evidence type="ECO:0008006" key="3">
    <source>
        <dbReference type="Google" id="ProtNLM"/>
    </source>
</evidence>
<dbReference type="EMBL" id="BONY01000008">
    <property type="protein sequence ID" value="GIH03566.1"/>
    <property type="molecule type" value="Genomic_DNA"/>
</dbReference>
<reference evidence="1" key="1">
    <citation type="submission" date="2021-01" db="EMBL/GenBank/DDBJ databases">
        <title>Whole genome shotgun sequence of Rhizocola hellebori NBRC 109834.</title>
        <authorList>
            <person name="Komaki H."/>
            <person name="Tamura T."/>
        </authorList>
    </citation>
    <scope>NUCLEOTIDE SEQUENCE</scope>
    <source>
        <strain evidence="1">NBRC 109834</strain>
    </source>
</reference>
<organism evidence="1 2">
    <name type="scientific">Rhizocola hellebori</name>
    <dbReference type="NCBI Taxonomy" id="1392758"/>
    <lineage>
        <taxon>Bacteria</taxon>
        <taxon>Bacillati</taxon>
        <taxon>Actinomycetota</taxon>
        <taxon>Actinomycetes</taxon>
        <taxon>Micromonosporales</taxon>
        <taxon>Micromonosporaceae</taxon>
        <taxon>Rhizocola</taxon>
    </lineage>
</organism>
<dbReference type="PROSITE" id="PS51257">
    <property type="entry name" value="PROKAR_LIPOPROTEIN"/>
    <property type="match status" value="1"/>
</dbReference>
<protein>
    <recommendedName>
        <fullName evidence="3">Lipoprotein</fullName>
    </recommendedName>
</protein>
<dbReference type="RefSeq" id="WP_203907476.1">
    <property type="nucleotide sequence ID" value="NZ_BONY01000008.1"/>
</dbReference>
<comment type="caution">
    <text evidence="1">The sequence shown here is derived from an EMBL/GenBank/DDBJ whole genome shotgun (WGS) entry which is preliminary data.</text>
</comment>
<keyword evidence="2" id="KW-1185">Reference proteome</keyword>
<accession>A0A8J3VES4</accession>
<dbReference type="Proteomes" id="UP000612899">
    <property type="component" value="Unassembled WGS sequence"/>
</dbReference>